<evidence type="ECO:0000313" key="9">
    <source>
        <dbReference type="EMBL" id="QIZ72874.1"/>
    </source>
</evidence>
<protein>
    <submittedName>
        <fullName evidence="9">MgtC/SapB family protein</fullName>
    </submittedName>
</protein>
<dbReference type="PANTHER" id="PTHR33778:SF1">
    <property type="entry name" value="MAGNESIUM TRANSPORTER YHID-RELATED"/>
    <property type="match status" value="1"/>
</dbReference>
<dbReference type="InterPro" id="IPR003416">
    <property type="entry name" value="MgtC/SapB/SrpB/YhiD_fam"/>
</dbReference>
<dbReference type="KEGG" id="oxy:HCG48_21610"/>
<keyword evidence="5 7" id="KW-1133">Transmembrane helix</keyword>
<dbReference type="InterPro" id="IPR049177">
    <property type="entry name" value="MgtC_SapB_SrpB_YhiD_N"/>
</dbReference>
<keyword evidence="6 7" id="KW-0472">Membrane</keyword>
<evidence type="ECO:0000256" key="1">
    <source>
        <dbReference type="ARBA" id="ARBA00004651"/>
    </source>
</evidence>
<dbReference type="Proteomes" id="UP000500857">
    <property type="component" value="Chromosome"/>
</dbReference>
<feature type="transmembrane region" description="Helical" evidence="7">
    <location>
        <begin position="104"/>
        <end position="135"/>
    </location>
</feature>
<sequence length="169" mass="18393">MPELYSLEPIDAPSLYLRLGLALIVGILIGGEREIKNKPAGLRTHMLVCFGSSLFVLLPIQLGLAVQNPETLSRVMSGIISGVGFIGAGTILRDRKVRGLTSAAAIWVSAALGTAIGCGLWKIALTSALICWFILRIVKRLESESILHWPINLQIKRARRNPDGRVNEQ</sequence>
<evidence type="ECO:0000259" key="8">
    <source>
        <dbReference type="Pfam" id="PF02308"/>
    </source>
</evidence>
<keyword evidence="10" id="KW-1185">Reference proteome</keyword>
<organism evidence="9 10">
    <name type="scientific">Oxynema aestuarii AP17</name>
    <dbReference type="NCBI Taxonomy" id="2064643"/>
    <lineage>
        <taxon>Bacteria</taxon>
        <taxon>Bacillati</taxon>
        <taxon>Cyanobacteriota</taxon>
        <taxon>Cyanophyceae</taxon>
        <taxon>Oscillatoriophycideae</taxon>
        <taxon>Oscillatoriales</taxon>
        <taxon>Oscillatoriaceae</taxon>
        <taxon>Oxynema</taxon>
        <taxon>Oxynema aestuarii</taxon>
    </lineage>
</organism>
<feature type="transmembrane region" description="Helical" evidence="7">
    <location>
        <begin position="15"/>
        <end position="32"/>
    </location>
</feature>
<dbReference type="PANTHER" id="PTHR33778">
    <property type="entry name" value="PROTEIN MGTC"/>
    <property type="match status" value="1"/>
</dbReference>
<evidence type="ECO:0000256" key="4">
    <source>
        <dbReference type="ARBA" id="ARBA00022692"/>
    </source>
</evidence>
<evidence type="ECO:0000256" key="2">
    <source>
        <dbReference type="ARBA" id="ARBA00009298"/>
    </source>
</evidence>
<comment type="similarity">
    <text evidence="2">Belongs to the MgtC/SapB family.</text>
</comment>
<evidence type="ECO:0000256" key="7">
    <source>
        <dbReference type="SAM" id="Phobius"/>
    </source>
</evidence>
<feature type="transmembrane region" description="Helical" evidence="7">
    <location>
        <begin position="72"/>
        <end position="92"/>
    </location>
</feature>
<feature type="transmembrane region" description="Helical" evidence="7">
    <location>
        <begin position="44"/>
        <end position="66"/>
    </location>
</feature>
<name>A0A6H1U210_9CYAN</name>
<evidence type="ECO:0000313" key="10">
    <source>
        <dbReference type="Proteomes" id="UP000500857"/>
    </source>
</evidence>
<comment type="subcellular location">
    <subcellularLocation>
        <location evidence="1">Cell membrane</location>
        <topology evidence="1">Multi-pass membrane protein</topology>
    </subcellularLocation>
</comment>
<accession>A0A6H1U210</accession>
<proteinExistence type="inferred from homology"/>
<keyword evidence="3" id="KW-1003">Cell membrane</keyword>
<keyword evidence="4 7" id="KW-0812">Transmembrane</keyword>
<dbReference type="PRINTS" id="PR01837">
    <property type="entry name" value="MGTCSAPBPROT"/>
</dbReference>
<gene>
    <name evidence="9" type="ORF">HCG48_21610</name>
</gene>
<dbReference type="Pfam" id="PF02308">
    <property type="entry name" value="MgtC"/>
    <property type="match status" value="1"/>
</dbReference>
<reference evidence="9 10" key="1">
    <citation type="submission" date="2020-04" db="EMBL/GenBank/DDBJ databases">
        <authorList>
            <person name="Basu S."/>
            <person name="Maruthanayagam V."/>
            <person name="Chakraborty S."/>
            <person name="Pramanik A."/>
            <person name="Mukherjee J."/>
            <person name="Brink B."/>
        </authorList>
    </citation>
    <scope>NUCLEOTIDE SEQUENCE [LARGE SCALE GENOMIC DNA]</scope>
    <source>
        <strain evidence="9 10">AP17</strain>
    </source>
</reference>
<evidence type="ECO:0000256" key="5">
    <source>
        <dbReference type="ARBA" id="ARBA00022989"/>
    </source>
</evidence>
<dbReference type="RefSeq" id="WP_168571021.1">
    <property type="nucleotide sequence ID" value="NZ_CP051167.1"/>
</dbReference>
<evidence type="ECO:0000256" key="3">
    <source>
        <dbReference type="ARBA" id="ARBA00022475"/>
    </source>
</evidence>
<feature type="domain" description="MgtC/SapB/SrpB/YhiD N-terminal" evidence="8">
    <location>
        <begin position="19"/>
        <end position="143"/>
    </location>
</feature>
<evidence type="ECO:0000256" key="6">
    <source>
        <dbReference type="ARBA" id="ARBA00023136"/>
    </source>
</evidence>
<dbReference type="GO" id="GO:0005886">
    <property type="term" value="C:plasma membrane"/>
    <property type="evidence" value="ECO:0007669"/>
    <property type="project" value="UniProtKB-SubCell"/>
</dbReference>
<dbReference type="AlphaFoldDB" id="A0A6H1U210"/>
<dbReference type="EMBL" id="CP051167">
    <property type="protein sequence ID" value="QIZ72874.1"/>
    <property type="molecule type" value="Genomic_DNA"/>
</dbReference>